<proteinExistence type="predicted"/>
<name>A0A382AM93_9ZZZZ</name>
<sequence>MFNKFFQLFTKRSENSMAAETAKNYTEDMVETMVASYTSNPSRETVEFLAKEFGKSIRSIIAKLSREGVYIAQPRTTKTGDPIVRKADVVAKIGASLEGEFPSLVKASKSDLLELHEAIVGFLGN</sequence>
<evidence type="ECO:0000313" key="1">
    <source>
        <dbReference type="EMBL" id="SVB02660.1"/>
    </source>
</evidence>
<dbReference type="AlphaFoldDB" id="A0A382AM93"/>
<protein>
    <submittedName>
        <fullName evidence="1">Uncharacterized protein</fullName>
    </submittedName>
</protein>
<dbReference type="EMBL" id="UINC01026002">
    <property type="protein sequence ID" value="SVB02660.1"/>
    <property type="molecule type" value="Genomic_DNA"/>
</dbReference>
<organism evidence="1">
    <name type="scientific">marine metagenome</name>
    <dbReference type="NCBI Taxonomy" id="408172"/>
    <lineage>
        <taxon>unclassified sequences</taxon>
        <taxon>metagenomes</taxon>
        <taxon>ecological metagenomes</taxon>
    </lineage>
</organism>
<gene>
    <name evidence="1" type="ORF">METZ01_LOCUS155514</name>
</gene>
<accession>A0A382AM93</accession>
<reference evidence="1" key="1">
    <citation type="submission" date="2018-05" db="EMBL/GenBank/DDBJ databases">
        <authorList>
            <person name="Lanie J.A."/>
            <person name="Ng W.-L."/>
            <person name="Kazmierczak K.M."/>
            <person name="Andrzejewski T.M."/>
            <person name="Davidsen T.M."/>
            <person name="Wayne K.J."/>
            <person name="Tettelin H."/>
            <person name="Glass J.I."/>
            <person name="Rusch D."/>
            <person name="Podicherti R."/>
            <person name="Tsui H.-C.T."/>
            <person name="Winkler M.E."/>
        </authorList>
    </citation>
    <scope>NUCLEOTIDE SEQUENCE</scope>
</reference>